<proteinExistence type="predicted"/>
<dbReference type="InterPro" id="IPR016039">
    <property type="entry name" value="Thiolase-like"/>
</dbReference>
<dbReference type="InterPro" id="IPR018201">
    <property type="entry name" value="Ketoacyl_synth_AS"/>
</dbReference>
<evidence type="ECO:0000256" key="1">
    <source>
        <dbReference type="ARBA" id="ARBA00022450"/>
    </source>
</evidence>
<dbReference type="Pfam" id="PF08242">
    <property type="entry name" value="Methyltransf_12"/>
    <property type="match status" value="1"/>
</dbReference>
<dbReference type="InterPro" id="IPR020802">
    <property type="entry name" value="TesA-like"/>
</dbReference>
<dbReference type="Gene3D" id="1.10.1200.10">
    <property type="entry name" value="ACP-like"/>
    <property type="match status" value="1"/>
</dbReference>
<dbReference type="InterPro" id="IPR020841">
    <property type="entry name" value="PKS_Beta-ketoAc_synthase_dom"/>
</dbReference>
<dbReference type="GO" id="GO:0006633">
    <property type="term" value="P:fatty acid biosynthetic process"/>
    <property type="evidence" value="ECO:0007669"/>
    <property type="project" value="InterPro"/>
</dbReference>
<dbReference type="CDD" id="cd00833">
    <property type="entry name" value="PKS"/>
    <property type="match status" value="1"/>
</dbReference>
<dbReference type="KEGG" id="ccro:CMC5_000160"/>
<dbReference type="InterPro" id="IPR013217">
    <property type="entry name" value="Methyltransf_12"/>
</dbReference>
<feature type="compositionally biased region" description="Low complexity" evidence="7">
    <location>
        <begin position="899"/>
        <end position="928"/>
    </location>
</feature>
<dbReference type="PROSITE" id="PS52004">
    <property type="entry name" value="KS3_2"/>
    <property type="match status" value="1"/>
</dbReference>
<feature type="domain" description="Carrier" evidence="8">
    <location>
        <begin position="1794"/>
        <end position="1869"/>
    </location>
</feature>
<dbReference type="SUPFAM" id="SSF53474">
    <property type="entry name" value="alpha/beta-Hydrolases"/>
    <property type="match status" value="1"/>
</dbReference>
<dbReference type="PANTHER" id="PTHR43775:SF51">
    <property type="entry name" value="INACTIVE PHENOLPHTHIOCEROL SYNTHESIS POLYKETIDE SYNTHASE TYPE I PKS1-RELATED"/>
    <property type="match status" value="1"/>
</dbReference>
<dbReference type="Gene3D" id="3.40.50.150">
    <property type="entry name" value="Vaccinia Virus protein VP39"/>
    <property type="match status" value="1"/>
</dbReference>
<dbReference type="InterPro" id="IPR009081">
    <property type="entry name" value="PP-bd_ACP"/>
</dbReference>
<dbReference type="Pfam" id="PF00109">
    <property type="entry name" value="ketoacyl-synt"/>
    <property type="match status" value="1"/>
</dbReference>
<dbReference type="PANTHER" id="PTHR43775">
    <property type="entry name" value="FATTY ACID SYNTHASE"/>
    <property type="match status" value="1"/>
</dbReference>
<evidence type="ECO:0000259" key="9">
    <source>
        <dbReference type="PROSITE" id="PS52004"/>
    </source>
</evidence>
<dbReference type="InterPro" id="IPR014043">
    <property type="entry name" value="Acyl_transferase_dom"/>
</dbReference>
<dbReference type="InterPro" id="IPR014031">
    <property type="entry name" value="Ketoacyl_synth_C"/>
</dbReference>
<reference evidence="10 11" key="1">
    <citation type="submission" date="2015-07" db="EMBL/GenBank/DDBJ databases">
        <title>Genome analysis of myxobacterium Chondromyces crocatus Cm c5 reveals a high potential for natural compound synthesis and the genetic basis for the loss of fruiting body formation.</title>
        <authorList>
            <person name="Zaburannyi N."/>
            <person name="Bunk B."/>
            <person name="Maier J."/>
            <person name="Overmann J."/>
            <person name="Mueller R."/>
        </authorList>
    </citation>
    <scope>NUCLEOTIDE SEQUENCE [LARGE SCALE GENOMIC DNA]</scope>
    <source>
        <strain evidence="10 11">Cm c5</strain>
    </source>
</reference>
<dbReference type="InterPro" id="IPR016035">
    <property type="entry name" value="Acyl_Trfase/lysoPLipase"/>
</dbReference>
<dbReference type="InterPro" id="IPR050091">
    <property type="entry name" value="PKS_NRPS_Biosynth_Enz"/>
</dbReference>
<dbReference type="GO" id="GO:0004315">
    <property type="term" value="F:3-oxoacyl-[acyl-carrier-protein] synthase activity"/>
    <property type="evidence" value="ECO:0007669"/>
    <property type="project" value="InterPro"/>
</dbReference>
<dbReference type="SMART" id="SM00825">
    <property type="entry name" value="PKS_KS"/>
    <property type="match status" value="1"/>
</dbReference>
<dbReference type="PATRIC" id="fig|52.7.peg.18"/>
<dbReference type="Pfam" id="PF02801">
    <property type="entry name" value="Ketoacyl-synt_C"/>
    <property type="match status" value="1"/>
</dbReference>
<dbReference type="InterPro" id="IPR029058">
    <property type="entry name" value="AB_hydrolase_fold"/>
</dbReference>
<keyword evidence="2" id="KW-0597">Phosphoprotein</keyword>
<feature type="region of interest" description="Disordered" evidence="7">
    <location>
        <begin position="897"/>
        <end position="928"/>
    </location>
</feature>
<dbReference type="Proteomes" id="UP000067626">
    <property type="component" value="Chromosome"/>
</dbReference>
<dbReference type="Pfam" id="PF00975">
    <property type="entry name" value="Thioesterase"/>
    <property type="match status" value="1"/>
</dbReference>
<dbReference type="SMART" id="SM00827">
    <property type="entry name" value="PKS_AT"/>
    <property type="match status" value="1"/>
</dbReference>
<dbReference type="InterPro" id="IPR016036">
    <property type="entry name" value="Malonyl_transacylase_ACP-bd"/>
</dbReference>
<dbReference type="InterPro" id="IPR006162">
    <property type="entry name" value="Ppantetheine_attach_site"/>
</dbReference>
<dbReference type="PROSITE" id="PS00606">
    <property type="entry name" value="KS3_1"/>
    <property type="match status" value="1"/>
</dbReference>
<dbReference type="SUPFAM" id="SSF51735">
    <property type="entry name" value="NAD(P)-binding Rossmann-fold domains"/>
    <property type="match status" value="1"/>
</dbReference>
<feature type="region of interest" description="Disordered" evidence="7">
    <location>
        <begin position="1093"/>
        <end position="1115"/>
    </location>
</feature>
<feature type="domain" description="Ketosynthase family 3 (KS3)" evidence="9">
    <location>
        <begin position="14"/>
        <end position="438"/>
    </location>
</feature>
<dbReference type="InterPro" id="IPR029063">
    <property type="entry name" value="SAM-dependent_MTases_sf"/>
</dbReference>
<dbReference type="PROSITE" id="PS50075">
    <property type="entry name" value="CARRIER"/>
    <property type="match status" value="1"/>
</dbReference>
<evidence type="ECO:0000313" key="10">
    <source>
        <dbReference type="EMBL" id="AKT35905.1"/>
    </source>
</evidence>
<dbReference type="InterPro" id="IPR036736">
    <property type="entry name" value="ACP-like_sf"/>
</dbReference>
<dbReference type="InterPro" id="IPR001227">
    <property type="entry name" value="Ac_transferase_dom_sf"/>
</dbReference>
<gene>
    <name evidence="10" type="ORF">CMC5_000160</name>
</gene>
<dbReference type="SUPFAM" id="SSF47336">
    <property type="entry name" value="ACP-like"/>
    <property type="match status" value="1"/>
</dbReference>
<dbReference type="Gene3D" id="3.30.70.3290">
    <property type="match status" value="1"/>
</dbReference>
<dbReference type="InterPro" id="IPR014030">
    <property type="entry name" value="Ketoacyl_synth_N"/>
</dbReference>
<dbReference type="InterPro" id="IPR036291">
    <property type="entry name" value="NAD(P)-bd_dom_sf"/>
</dbReference>
<evidence type="ECO:0000256" key="2">
    <source>
        <dbReference type="ARBA" id="ARBA00022553"/>
    </source>
</evidence>
<dbReference type="GO" id="GO:0031177">
    <property type="term" value="F:phosphopantetheine binding"/>
    <property type="evidence" value="ECO:0007669"/>
    <property type="project" value="InterPro"/>
</dbReference>
<dbReference type="SMART" id="SM00824">
    <property type="entry name" value="PKS_TE"/>
    <property type="match status" value="1"/>
</dbReference>
<dbReference type="PROSITE" id="PS00012">
    <property type="entry name" value="PHOSPHOPANTETHEINE"/>
    <property type="match status" value="1"/>
</dbReference>
<dbReference type="Gene3D" id="3.40.366.10">
    <property type="entry name" value="Malonyl-Coenzyme A Acyl Carrier Protein, domain 2"/>
    <property type="match status" value="1"/>
</dbReference>
<dbReference type="Gene3D" id="3.40.50.720">
    <property type="entry name" value="NAD(P)-binding Rossmann-like Domain"/>
    <property type="match status" value="1"/>
</dbReference>
<evidence type="ECO:0000256" key="6">
    <source>
        <dbReference type="ARBA" id="ARBA00023268"/>
    </source>
</evidence>
<dbReference type="Gene3D" id="3.40.47.10">
    <property type="match status" value="1"/>
</dbReference>
<accession>A0A0K1E4U6</accession>
<organism evidence="10 11">
    <name type="scientific">Chondromyces crocatus</name>
    <dbReference type="NCBI Taxonomy" id="52"/>
    <lineage>
        <taxon>Bacteria</taxon>
        <taxon>Pseudomonadati</taxon>
        <taxon>Myxococcota</taxon>
        <taxon>Polyangia</taxon>
        <taxon>Polyangiales</taxon>
        <taxon>Polyangiaceae</taxon>
        <taxon>Chondromyces</taxon>
    </lineage>
</organism>
<evidence type="ECO:0000259" key="8">
    <source>
        <dbReference type="PROSITE" id="PS50075"/>
    </source>
</evidence>
<dbReference type="Pfam" id="PF16197">
    <property type="entry name" value="KAsynt_C_assoc"/>
    <property type="match status" value="1"/>
</dbReference>
<dbReference type="Gene3D" id="3.40.50.1820">
    <property type="entry name" value="alpha/beta hydrolase"/>
    <property type="match status" value="1"/>
</dbReference>
<evidence type="ECO:0000256" key="4">
    <source>
        <dbReference type="ARBA" id="ARBA00022832"/>
    </source>
</evidence>
<name>A0A0K1E4U6_CHOCO</name>
<keyword evidence="1" id="KW-0596">Phosphopantetheine</keyword>
<feature type="region of interest" description="Disordered" evidence="7">
    <location>
        <begin position="1741"/>
        <end position="1795"/>
    </location>
</feature>
<sequence>MSEQGDDTTASDAGSAIAIIGMSGQFPGAESVEQLWRNVREGIESIVQLEDAELLAAGVDPSDPRHVRAHGRLDGAERFDAAFFGVSPREAELLDPQHRLLLEHAWAALEDAGYDPDRVRGAIGLYAGSGSDGYLRHHVTPSGRLGVGLDELAALLANERDHLATRVAYKLDLRGPALTIQTACSTSLVAVQLACQALLAYQCDLALAGGVSITFPYNAGYLHQQGGILSPDGKCRVFDARGQGTVNGDGVGLVVLKRLDEAIADGDTIRAVILGAAINNDGAHKVGFTAPSADGQAEVIAMAHAMAGIDVSTIGYVEAHGTGTPMGDPIEVDALNRAFRRGTQRQGFCALGSIKANIGHLAAAAGVASLIKATFALQHGEIPPSLHFERPNPELPLKGSPFFVTAVRTPWPVESRPRRAGVSSFGFGGTNAHVVLEEPPTSPSDAPSPRPAALLLLSARSEEALDAASQRLATHLAHPPHARQPALADVAFTLHAGRHAFAHRRALVARDTEAAIAALRAGDTLTGEARADRRVAFLFPGQGAQRVGMGRALYQVEPTFRATVDACSDRLRAHLGLDLRALFDPAHATTDSLPTDAALQRTALAQPALFTLELALAHLWMSWGVEPEAMLGHSVGEYVAAHLAGVFPLDDALALVAARGRVIDALPAGAMLAVGLDEPTLAPLVQAPLAIAAVNAPSACVVSGPEEAIASLERRLSDRGLSTRRLAVSHAFHSAMMDPAVEGFADEVRKRRRHPPRLRFVSSVTGTWITPAQAQDPAYWARHLRDTVRFSRGVMTLLEDPDRILLEVGPGRTLTALVTQHRASTPDLLAVESLPRTGREDSADVEEMLEALGKLWIAGVSVDTGGVYEHERRRRVPLPTYPFERHRAWIDAPRATNRHAAAGPTAPHAATDPHHPVTAPAHPAARSAALPRMARTVRVEPGWVDAPPPAPVPLSSLRETVWWLLGDDGTTAALGGELRAHGAEVIAVERPESLLAHAQATMRRHPSTPHRLGLVSWEAFPGAPGVPASPDAALLAGLSATLPRELPDAVVLHVDLATDMGHDLPLVTRLAAELAAAREEPRVALRGPRRLVPRAPRATPPLSEIHRPPTSAPRSTDGAFLVLDDDDGSGALLARWLAGAAETAGTKVALLTPPPRPTPRDATSALALAEARLRDTLTLHLPEDQPGLIPAMHALCTAYITRYFLRGGVPLRTGEAISRAELRQRLDVQPRFHRLLDAMLDALREDGLVRFEGDVIVPCRDGSELPDPELLQRSFDEAHPGFRGTARLLSHCAQRYPDALSGRVEAISVLYPDGDSAFLDGCERDTVEHRSERLYTLLLREAVVRLIAARDPHAGPVRLLEVGAGRGLLTWPLAAALADLDVEIHVTDLGRTFVEDARREAARRGLDRRMRFGVLDISGEPAAQGYATHTFDLVVALNVVHAARDVHVALRHLARLLHPAGMLAMVEVVRAARWDTLTWGLAEGWWLYDDDLRRGSPMLSLDTWETALHRAGLTATLALPAGGGRQRSDHGLLLARATSPALPTVEAPGALRRSEAQRAGVVQLDADLSVSGALASAWRAAEARVGPIRRVIDASGPPPRTRPTSLLVEELADVSARIQTERGALTALQEEVSRHAVDVCVLLSAPPDTGRFGHAAAAARQGLCDAIAADRAHQVPLPSLASPHVMAFQAPGAGQPSGHPTRWISLAWDPAVEQETHGLALLRDAITAGTPLQIATRHIAPLDAPTDPPLDAPFGSSTAQNPARPPPDVASSPPERRDVTPKHRRSPRAAPYVAPRDATEQAIAAICRDLLGVERIGVHDDFIDLGADSLIMLRLSDRMRRDLGWKVPPEAVFKGSTIERLARAIEQVPAAPASPLVPLQPLGTKRPIYFAHPTSGVVFPYIELARRLGDDQPVYGLQAIGLDGEGLPDTTIEAMARHYVEAIRTRQPRGPYRVGGYSFGCLVAYEMAQQLRDVGETVDLLVLIDEPAPIQEHRSWSLTLTKFAANGLSRALWPHLHDYAYLRVASTVDDAAAAEKPSALGGALRSFIARSALASILPADSQLLTLRQPAVEPMFRLFMLHLRASLDYRPRAYPGRVILFSTNKASRQPGQDPEQGWGLLAAGGVEVHAIPGHHLTTLRSPHVEILAGKLRAYLDSTQSDSTQTSMPAAR</sequence>
<dbReference type="STRING" id="52.CMC5_000160"/>
<dbReference type="EMBL" id="CP012159">
    <property type="protein sequence ID" value="AKT35905.1"/>
    <property type="molecule type" value="Genomic_DNA"/>
</dbReference>
<dbReference type="SUPFAM" id="SSF53901">
    <property type="entry name" value="Thiolase-like"/>
    <property type="match status" value="1"/>
</dbReference>
<dbReference type="FunFam" id="3.40.47.10:FF:000042">
    <property type="entry name" value="Polyketide synthase Pks13"/>
    <property type="match status" value="1"/>
</dbReference>
<evidence type="ECO:0000256" key="7">
    <source>
        <dbReference type="SAM" id="MobiDB-lite"/>
    </source>
</evidence>
<dbReference type="OrthoDB" id="9778690at2"/>
<dbReference type="InterPro" id="IPR032821">
    <property type="entry name" value="PKS_assoc"/>
</dbReference>
<dbReference type="GO" id="GO:0004312">
    <property type="term" value="F:fatty acid synthase activity"/>
    <property type="evidence" value="ECO:0007669"/>
    <property type="project" value="TreeGrafter"/>
</dbReference>
<evidence type="ECO:0000256" key="3">
    <source>
        <dbReference type="ARBA" id="ARBA00022679"/>
    </source>
</evidence>
<dbReference type="InterPro" id="IPR001031">
    <property type="entry name" value="Thioesterase"/>
</dbReference>
<dbReference type="SUPFAM" id="SSF52151">
    <property type="entry name" value="FabD/lysophospholipase-like"/>
    <property type="match status" value="1"/>
</dbReference>
<dbReference type="Pfam" id="PF00550">
    <property type="entry name" value="PP-binding"/>
    <property type="match status" value="1"/>
</dbReference>
<keyword evidence="6" id="KW-0511">Multifunctional enzyme</keyword>
<protein>
    <submittedName>
        <fullName evidence="10">Uncharacterized protein</fullName>
    </submittedName>
</protein>
<keyword evidence="11" id="KW-1185">Reference proteome</keyword>
<dbReference type="SUPFAM" id="SSF53335">
    <property type="entry name" value="S-adenosyl-L-methionine-dependent methyltransferases"/>
    <property type="match status" value="1"/>
</dbReference>
<evidence type="ECO:0000256" key="5">
    <source>
        <dbReference type="ARBA" id="ARBA00023098"/>
    </source>
</evidence>
<dbReference type="SUPFAM" id="SSF55048">
    <property type="entry name" value="Probable ACP-binding domain of malonyl-CoA ACP transacylase"/>
    <property type="match status" value="1"/>
</dbReference>
<dbReference type="SMART" id="SM00823">
    <property type="entry name" value="PKS_PP"/>
    <property type="match status" value="1"/>
</dbReference>
<evidence type="ECO:0000313" key="11">
    <source>
        <dbReference type="Proteomes" id="UP000067626"/>
    </source>
</evidence>
<dbReference type="RefSeq" id="WP_050428499.1">
    <property type="nucleotide sequence ID" value="NZ_CP012159.1"/>
</dbReference>
<dbReference type="Pfam" id="PF00698">
    <property type="entry name" value="Acyl_transf_1"/>
    <property type="match status" value="1"/>
</dbReference>
<keyword evidence="3" id="KW-0808">Transferase</keyword>
<keyword evidence="5" id="KW-0443">Lipid metabolism</keyword>
<dbReference type="CDD" id="cd02440">
    <property type="entry name" value="AdoMet_MTases"/>
    <property type="match status" value="1"/>
</dbReference>
<dbReference type="InterPro" id="IPR020806">
    <property type="entry name" value="PKS_PP-bd"/>
</dbReference>
<keyword evidence="4" id="KW-0276">Fatty acid metabolism</keyword>